<dbReference type="PANTHER" id="PTHR31138:SF1">
    <property type="entry name" value="PDZ DOMAIN-CONTAINING PROTEIN"/>
    <property type="match status" value="1"/>
</dbReference>
<evidence type="ECO:0008006" key="5">
    <source>
        <dbReference type="Google" id="ProtNLM"/>
    </source>
</evidence>
<feature type="region of interest" description="Disordered" evidence="1">
    <location>
        <begin position="851"/>
        <end position="911"/>
    </location>
</feature>
<dbReference type="EMBL" id="HG529543">
    <property type="protein sequence ID" value="CDI52481.1"/>
    <property type="molecule type" value="Genomic_DNA"/>
</dbReference>
<name>A0A077R0T5_9BASI</name>
<feature type="region of interest" description="Disordered" evidence="1">
    <location>
        <begin position="222"/>
        <end position="287"/>
    </location>
</feature>
<sequence>MSSEREPLLPTHVRQARQRVEEYGTKAARDAKSTARQYGVDPENLGEQARQIAPSRQTLARIAQMVGAIKAGKLPSQKQLNHFIEAVMSSPVLDERSVAGSTKLSQQGAKILQDIKGILACIERIGESKNGDDKIQKFIYQTSQASINVTDEGGISASLPTASSVGAEGLLGEAKKDAGKALGEIQQIGQLLLTSKAFRNLLADIQFLLRDLTADAAATAAQKAGGAESKLRPSDEERKKRGDAIEVRAPSKKDLESAKESAKKGAKQAQDDLKGSAEQAARWLDEQTPEDIKDEFLERVKQIIDSVERDPDFKKALNGIYGIANKWTDIVQDVAVKAKEQTDVDIDTPEAEANENLREAFAQLKEILETFAGKSLEPVEKSVSGLFEHAKQIYDNETSKESKELRDFIDDVKSFIDRALNEDGFVQTNRSNRMASDLYDRAQKLFNQTGKEANKQLSKLRGDFDDSLDEISDFVHGLEDDAELRELAQRFEKLASDVNFIDFQRVFGDGPGQGIFNLFTDLRDQAGSLVRDTVEVFVPRLIDEIKSIPFPRIEFISPEADVVIDDLSLTASTASFVPDRVRIINRNDLTLDQRQSSFGSNFDASLYLEIEGLRVKAADVAYYINKKTGWVGWEDYGFLDLDLGGRDGSSFVVKLENADEDDAESFYKVKRVSVDMSSFKVKVRQTKHWFLNFFLMPFVRPVLRRVFQQLLEEQIKSWLQNQDRSLWAAQQRAKVINSYSSTAIKSGKGISTKAYLKAIFAPDTDAFEPYGKKTAQPKTDVGLAEGFRVQGPHNEFKLAIGASYSKQLLPGKGGPFRYAKEKMEEYQYIEESVRQGVRELRQGAQELREGASEAVEEVREGVKGLEGEAKGKAGKAKQEANKLSKEAKKQERQERRESGWRSSTFDIDIDL</sequence>
<dbReference type="InterPro" id="IPR027842">
    <property type="entry name" value="HAM1-like_C"/>
</dbReference>
<protein>
    <recommendedName>
        <fullName evidence="5">Proteophosphoglycan ppg4</fullName>
    </recommendedName>
</protein>
<feature type="compositionally biased region" description="Basic and acidic residues" evidence="1">
    <location>
        <begin position="851"/>
        <end position="899"/>
    </location>
</feature>
<evidence type="ECO:0000259" key="3">
    <source>
        <dbReference type="Pfam" id="PF19343"/>
    </source>
</evidence>
<proteinExistence type="predicted"/>
<reference evidence="4" key="1">
    <citation type="journal article" date="2014" name="Genome Biol. Evol.">
        <title>Gene Loss Rather Than Gene Gain Is Associated with a Host Jump from Monocots to Dicots in the Smut Fungus Melanopsichium pennsylvanicum.</title>
        <authorList>
            <person name="Sharma R."/>
            <person name="Mishra B."/>
            <person name="Runge F."/>
            <person name="Thines M."/>
        </authorList>
    </citation>
    <scope>NUCLEOTIDE SEQUENCE</scope>
    <source>
        <strain evidence="4">4</strain>
    </source>
</reference>
<evidence type="ECO:0000259" key="2">
    <source>
        <dbReference type="Pfam" id="PF14613"/>
    </source>
</evidence>
<dbReference type="Pfam" id="PF19343">
    <property type="entry name" value="HAM1_N"/>
    <property type="match status" value="1"/>
</dbReference>
<feature type="domain" description="HAM1-like N-terminal" evidence="3">
    <location>
        <begin position="236"/>
        <end position="662"/>
    </location>
</feature>
<dbReference type="InterPro" id="IPR045967">
    <property type="entry name" value="HAM1-like_N"/>
</dbReference>
<evidence type="ECO:0000256" key="1">
    <source>
        <dbReference type="SAM" id="MobiDB-lite"/>
    </source>
</evidence>
<dbReference type="Pfam" id="PF14613">
    <property type="entry name" value="HAM1_C"/>
    <property type="match status" value="1"/>
</dbReference>
<feature type="domain" description="HAM1-like C-terminal" evidence="2">
    <location>
        <begin position="674"/>
        <end position="736"/>
    </location>
</feature>
<accession>A0A077R0T5</accession>
<evidence type="ECO:0000313" key="4">
    <source>
        <dbReference type="EMBL" id="CDI52481.1"/>
    </source>
</evidence>
<dbReference type="PANTHER" id="PTHR31138">
    <property type="entry name" value="CHROMOSOME 19, WHOLE GENOME SHOTGUN SEQUENCE"/>
    <property type="match status" value="1"/>
</dbReference>
<dbReference type="AlphaFoldDB" id="A0A077R0T5"/>
<feature type="compositionally biased region" description="Basic and acidic residues" evidence="1">
    <location>
        <begin position="229"/>
        <end position="275"/>
    </location>
</feature>
<organism evidence="4">
    <name type="scientific">Melanopsichium pennsylvanicum 4</name>
    <dbReference type="NCBI Taxonomy" id="1398559"/>
    <lineage>
        <taxon>Eukaryota</taxon>
        <taxon>Fungi</taxon>
        <taxon>Dikarya</taxon>
        <taxon>Basidiomycota</taxon>
        <taxon>Ustilaginomycotina</taxon>
        <taxon>Ustilaginomycetes</taxon>
        <taxon>Ustilaginales</taxon>
        <taxon>Ustilaginaceae</taxon>
        <taxon>Melanopsichium</taxon>
    </lineage>
</organism>